<dbReference type="PANTHER" id="PTHR21624">
    <property type="entry name" value="STEROL DESATURASE-RELATED PROTEIN"/>
    <property type="match status" value="1"/>
</dbReference>
<name>K9W022_9CYAN</name>
<evidence type="ECO:0000256" key="5">
    <source>
        <dbReference type="ARBA" id="ARBA00023098"/>
    </source>
</evidence>
<dbReference type="STRING" id="1173022.Cri9333_2215"/>
<dbReference type="AlphaFoldDB" id="K9W022"/>
<gene>
    <name evidence="9" type="ORF">Cri9333_2215</name>
</gene>
<dbReference type="Proteomes" id="UP000010472">
    <property type="component" value="Chromosome"/>
</dbReference>
<organism evidence="9 10">
    <name type="scientific">Crinalium epipsammum PCC 9333</name>
    <dbReference type="NCBI Taxonomy" id="1173022"/>
    <lineage>
        <taxon>Bacteria</taxon>
        <taxon>Bacillati</taxon>
        <taxon>Cyanobacteriota</taxon>
        <taxon>Cyanophyceae</taxon>
        <taxon>Gomontiellales</taxon>
        <taxon>Gomontiellaceae</taxon>
        <taxon>Crinalium</taxon>
    </lineage>
</organism>
<dbReference type="GO" id="GO:0006643">
    <property type="term" value="P:membrane lipid metabolic process"/>
    <property type="evidence" value="ECO:0007669"/>
    <property type="project" value="TreeGrafter"/>
</dbReference>
<evidence type="ECO:0000256" key="4">
    <source>
        <dbReference type="ARBA" id="ARBA00023002"/>
    </source>
</evidence>
<dbReference type="PANTHER" id="PTHR21624:SF1">
    <property type="entry name" value="ALKYLGLYCEROL MONOOXYGENASE"/>
    <property type="match status" value="1"/>
</dbReference>
<evidence type="ECO:0000256" key="7">
    <source>
        <dbReference type="SAM" id="Phobius"/>
    </source>
</evidence>
<dbReference type="HOGENOM" id="CLU_1093323_0_0_3"/>
<dbReference type="GO" id="GO:0005506">
    <property type="term" value="F:iron ion binding"/>
    <property type="evidence" value="ECO:0007669"/>
    <property type="project" value="InterPro"/>
</dbReference>
<evidence type="ECO:0000259" key="8">
    <source>
        <dbReference type="Pfam" id="PF04116"/>
    </source>
</evidence>
<dbReference type="Pfam" id="PF04116">
    <property type="entry name" value="FA_hydroxylase"/>
    <property type="match status" value="1"/>
</dbReference>
<dbReference type="PATRIC" id="fig|1173022.3.peg.2396"/>
<evidence type="ECO:0000313" key="10">
    <source>
        <dbReference type="Proteomes" id="UP000010472"/>
    </source>
</evidence>
<accession>K9W022</accession>
<evidence type="ECO:0000256" key="6">
    <source>
        <dbReference type="ARBA" id="ARBA00023136"/>
    </source>
</evidence>
<feature type="domain" description="Fatty acid hydroxylase" evidence="8">
    <location>
        <begin position="77"/>
        <end position="214"/>
    </location>
</feature>
<feature type="transmembrane region" description="Helical" evidence="7">
    <location>
        <begin position="70"/>
        <end position="90"/>
    </location>
</feature>
<dbReference type="RefSeq" id="WP_015203201.1">
    <property type="nucleotide sequence ID" value="NC_019753.1"/>
</dbReference>
<evidence type="ECO:0000256" key="3">
    <source>
        <dbReference type="ARBA" id="ARBA00022989"/>
    </source>
</evidence>
<protein>
    <submittedName>
        <fullName evidence="9">Fatty acid hydroxylase</fullName>
    </submittedName>
</protein>
<dbReference type="OrthoDB" id="9770329at2"/>
<dbReference type="EMBL" id="CP003620">
    <property type="protein sequence ID" value="AFZ13087.1"/>
    <property type="molecule type" value="Genomic_DNA"/>
</dbReference>
<feature type="transmembrane region" description="Helical" evidence="7">
    <location>
        <begin position="34"/>
        <end position="58"/>
    </location>
</feature>
<keyword evidence="5" id="KW-0443">Lipid metabolism</keyword>
<proteinExistence type="predicted"/>
<evidence type="ECO:0000313" key="9">
    <source>
        <dbReference type="EMBL" id="AFZ13087.1"/>
    </source>
</evidence>
<dbReference type="InterPro" id="IPR006694">
    <property type="entry name" value="Fatty_acid_hydroxylase"/>
</dbReference>
<evidence type="ECO:0000256" key="2">
    <source>
        <dbReference type="ARBA" id="ARBA00022692"/>
    </source>
</evidence>
<keyword evidence="6 7" id="KW-0472">Membrane</keyword>
<keyword evidence="3 7" id="KW-1133">Transmembrane helix</keyword>
<dbReference type="eggNOG" id="COG3000">
    <property type="taxonomic scope" value="Bacteria"/>
</dbReference>
<evidence type="ECO:0000256" key="1">
    <source>
        <dbReference type="ARBA" id="ARBA00004127"/>
    </source>
</evidence>
<dbReference type="GO" id="GO:0016020">
    <property type="term" value="C:membrane"/>
    <property type="evidence" value="ECO:0007669"/>
    <property type="project" value="GOC"/>
</dbReference>
<reference evidence="9 10" key="1">
    <citation type="submission" date="2012-06" db="EMBL/GenBank/DDBJ databases">
        <title>Finished chromosome of genome of Crinalium epipsammum PCC 9333.</title>
        <authorList>
            <consortium name="US DOE Joint Genome Institute"/>
            <person name="Gugger M."/>
            <person name="Coursin T."/>
            <person name="Rippka R."/>
            <person name="Tandeau De Marsac N."/>
            <person name="Huntemann M."/>
            <person name="Wei C.-L."/>
            <person name="Han J."/>
            <person name="Detter J.C."/>
            <person name="Han C."/>
            <person name="Tapia R."/>
            <person name="Davenport K."/>
            <person name="Daligault H."/>
            <person name="Erkkila T."/>
            <person name="Gu W."/>
            <person name="Munk A.C.C."/>
            <person name="Teshima H."/>
            <person name="Xu Y."/>
            <person name="Chain P."/>
            <person name="Chen A."/>
            <person name="Krypides N."/>
            <person name="Mavromatis K."/>
            <person name="Markowitz V."/>
            <person name="Szeto E."/>
            <person name="Ivanova N."/>
            <person name="Mikhailova N."/>
            <person name="Ovchinnikova G."/>
            <person name="Pagani I."/>
            <person name="Pati A."/>
            <person name="Goodwin L."/>
            <person name="Peters L."/>
            <person name="Pitluck S."/>
            <person name="Woyke T."/>
            <person name="Kerfeld C."/>
        </authorList>
    </citation>
    <scope>NUCLEOTIDE SEQUENCE [LARGE SCALE GENOMIC DNA]</scope>
    <source>
        <strain evidence="9 10">PCC 9333</strain>
    </source>
</reference>
<keyword evidence="2 7" id="KW-0812">Transmembrane</keyword>
<dbReference type="GO" id="GO:0012505">
    <property type="term" value="C:endomembrane system"/>
    <property type="evidence" value="ECO:0007669"/>
    <property type="project" value="UniProtKB-SubCell"/>
</dbReference>
<dbReference type="GO" id="GO:0050479">
    <property type="term" value="F:glyceryl-ether monooxygenase activity"/>
    <property type="evidence" value="ECO:0007669"/>
    <property type="project" value="TreeGrafter"/>
</dbReference>
<feature type="transmembrane region" description="Helical" evidence="7">
    <location>
        <begin position="123"/>
        <end position="142"/>
    </location>
</feature>
<dbReference type="GO" id="GO:0008610">
    <property type="term" value="P:lipid biosynthetic process"/>
    <property type="evidence" value="ECO:0007669"/>
    <property type="project" value="InterPro"/>
</dbReference>
<dbReference type="KEGG" id="cep:Cri9333_2215"/>
<dbReference type="InterPro" id="IPR051689">
    <property type="entry name" value="Sterol_desaturase/TMEM195"/>
</dbReference>
<sequence length="258" mass="30177">MGVFFAFTILLTLTVTNKQQFATLLKKSRSDWILDTVGLCFQGIVIPLLQITVVYQIYNYLLPNYHQGWILPPLIAFLLSFVFVDYLYYWNHRLLHSRWLWRLHLVHHTVTEMQVLGTSRNTLWTSFFIIYLWVHALFIYLLQDPTLYIAGVTLTCGLDLWRHSAIAPTRNSLLYRLISNWLILPQDHAWHHARGVVACNYGANFKLWDKLHGTYYECEKAPDELGVRCSLSIYRKLFFPFGGKVLFFNALAVSEAAR</sequence>
<keyword evidence="10" id="KW-1185">Reference proteome</keyword>
<comment type="subcellular location">
    <subcellularLocation>
        <location evidence="1">Endomembrane system</location>
        <topology evidence="1">Multi-pass membrane protein</topology>
    </subcellularLocation>
</comment>
<keyword evidence="4" id="KW-0560">Oxidoreductase</keyword>